<keyword evidence="17" id="KW-0808">Transferase</keyword>
<dbReference type="InterPro" id="IPR039537">
    <property type="entry name" value="Retrotran_Ty1/copia-like"/>
</dbReference>
<evidence type="ECO:0000256" key="8">
    <source>
        <dbReference type="ARBA" id="ARBA00022741"/>
    </source>
</evidence>
<dbReference type="InterPro" id="IPR043502">
    <property type="entry name" value="DNA/RNA_pol_sf"/>
</dbReference>
<feature type="region of interest" description="Disordered" evidence="23">
    <location>
        <begin position="702"/>
        <end position="744"/>
    </location>
</feature>
<name>A0A2S4UJ37_9BASI</name>
<dbReference type="SUPFAM" id="SSF53098">
    <property type="entry name" value="Ribonuclease H-like"/>
    <property type="match status" value="1"/>
</dbReference>
<dbReference type="GO" id="GO:0006310">
    <property type="term" value="P:DNA recombination"/>
    <property type="evidence" value="ECO:0007669"/>
    <property type="project" value="UniProtKB-KW"/>
</dbReference>
<evidence type="ECO:0000313" key="26">
    <source>
        <dbReference type="Proteomes" id="UP000238274"/>
    </source>
</evidence>
<comment type="catalytic activity">
    <reaction evidence="22">
        <text>DNA(n) + a 2'-deoxyribonucleoside 5'-triphosphate = DNA(n+1) + diphosphate</text>
        <dbReference type="Rhea" id="RHEA:22508"/>
        <dbReference type="Rhea" id="RHEA-COMP:17339"/>
        <dbReference type="Rhea" id="RHEA-COMP:17340"/>
        <dbReference type="ChEBI" id="CHEBI:33019"/>
        <dbReference type="ChEBI" id="CHEBI:61560"/>
        <dbReference type="ChEBI" id="CHEBI:173112"/>
        <dbReference type="EC" id="2.7.7.7"/>
    </reaction>
</comment>
<feature type="compositionally biased region" description="Polar residues" evidence="23">
    <location>
        <begin position="732"/>
        <end position="743"/>
    </location>
</feature>
<dbReference type="GO" id="GO:0003964">
    <property type="term" value="F:RNA-directed DNA polymerase activity"/>
    <property type="evidence" value="ECO:0007669"/>
    <property type="project" value="UniProtKB-KW"/>
</dbReference>
<keyword evidence="11" id="KW-0378">Hydrolase</keyword>
<dbReference type="InterPro" id="IPR013103">
    <property type="entry name" value="RVT_2"/>
</dbReference>
<dbReference type="GO" id="GO:0004190">
    <property type="term" value="F:aspartic-type endopeptidase activity"/>
    <property type="evidence" value="ECO:0007669"/>
    <property type="project" value="UniProtKB-KW"/>
</dbReference>
<dbReference type="InterPro" id="IPR057670">
    <property type="entry name" value="SH3_retrovirus"/>
</dbReference>
<keyword evidence="5" id="KW-0548">Nucleotidyltransferase</keyword>
<dbReference type="Pfam" id="PF25597">
    <property type="entry name" value="SH3_retrovirus"/>
    <property type="match status" value="1"/>
</dbReference>
<evidence type="ECO:0000256" key="6">
    <source>
        <dbReference type="ARBA" id="ARBA00022722"/>
    </source>
</evidence>
<evidence type="ECO:0000256" key="4">
    <source>
        <dbReference type="ARBA" id="ARBA00022670"/>
    </source>
</evidence>
<keyword evidence="8" id="KW-0547">Nucleotide-binding</keyword>
<keyword evidence="20" id="KW-0511">Multifunctional enzyme</keyword>
<keyword evidence="3" id="KW-1188">Viral release from host cell</keyword>
<dbReference type="PANTHER" id="PTHR42648:SF11">
    <property type="entry name" value="TRANSPOSON TY4-P GAG-POL POLYPROTEIN"/>
    <property type="match status" value="1"/>
</dbReference>
<evidence type="ECO:0000256" key="16">
    <source>
        <dbReference type="ARBA" id="ARBA00022918"/>
    </source>
</evidence>
<dbReference type="PROSITE" id="PS50994">
    <property type="entry name" value="INTEGRASE"/>
    <property type="match status" value="1"/>
</dbReference>
<evidence type="ECO:0000256" key="19">
    <source>
        <dbReference type="ARBA" id="ARBA00023172"/>
    </source>
</evidence>
<evidence type="ECO:0000313" key="25">
    <source>
        <dbReference type="EMBL" id="POV97328.1"/>
    </source>
</evidence>
<keyword evidence="16" id="KW-0695">RNA-directed DNA polymerase</keyword>
<evidence type="ECO:0000259" key="24">
    <source>
        <dbReference type="PROSITE" id="PS50994"/>
    </source>
</evidence>
<evidence type="ECO:0000256" key="22">
    <source>
        <dbReference type="ARBA" id="ARBA00049244"/>
    </source>
</evidence>
<keyword evidence="7" id="KW-0479">Metal-binding</keyword>
<dbReference type="GO" id="GO:0015074">
    <property type="term" value="P:DNA integration"/>
    <property type="evidence" value="ECO:0007669"/>
    <property type="project" value="UniProtKB-KW"/>
</dbReference>
<dbReference type="GO" id="GO:0003887">
    <property type="term" value="F:DNA-directed DNA polymerase activity"/>
    <property type="evidence" value="ECO:0007669"/>
    <property type="project" value="UniProtKB-KW"/>
</dbReference>
<dbReference type="PANTHER" id="PTHR42648">
    <property type="entry name" value="TRANSPOSASE, PUTATIVE-RELATED"/>
    <property type="match status" value="1"/>
</dbReference>
<dbReference type="VEuPathDB" id="FungiDB:PSHT_14635"/>
<keyword evidence="13" id="KW-0460">Magnesium</keyword>
<reference evidence="25 26" key="1">
    <citation type="submission" date="2017-12" db="EMBL/GenBank/DDBJ databases">
        <title>Gene loss provides genomic basis for host adaptation in cereal stripe rust fungi.</title>
        <authorList>
            <person name="Xia C."/>
        </authorList>
    </citation>
    <scope>NUCLEOTIDE SEQUENCE [LARGE SCALE GENOMIC DNA]</scope>
    <source>
        <strain evidence="25 26">93TX-2</strain>
    </source>
</reference>
<evidence type="ECO:0000256" key="17">
    <source>
        <dbReference type="ARBA" id="ARBA00022932"/>
    </source>
</evidence>
<evidence type="ECO:0000256" key="21">
    <source>
        <dbReference type="ARBA" id="ARBA00048173"/>
    </source>
</evidence>
<evidence type="ECO:0000256" key="10">
    <source>
        <dbReference type="ARBA" id="ARBA00022759"/>
    </source>
</evidence>
<dbReference type="GO" id="GO:0005524">
    <property type="term" value="F:ATP binding"/>
    <property type="evidence" value="ECO:0007669"/>
    <property type="project" value="UniProtKB-KW"/>
</dbReference>
<evidence type="ECO:0000256" key="18">
    <source>
        <dbReference type="ARBA" id="ARBA00023113"/>
    </source>
</evidence>
<dbReference type="VEuPathDB" id="FungiDB:PSTT_04511"/>
<comment type="caution">
    <text evidence="25">The sequence shown here is derived from an EMBL/GenBank/DDBJ whole genome shotgun (WGS) entry which is preliminary data.</text>
</comment>
<keyword evidence="6" id="KW-0540">Nuclease</keyword>
<dbReference type="GO" id="GO:0004519">
    <property type="term" value="F:endonuclease activity"/>
    <property type="evidence" value="ECO:0007669"/>
    <property type="project" value="UniProtKB-KW"/>
</dbReference>
<keyword evidence="4" id="KW-0645">Protease</keyword>
<reference evidence="26" key="3">
    <citation type="journal article" date="2018" name="Mol. Plant Microbe Interact.">
        <title>Genome sequence resources for the wheat stripe rust pathogen (Puccinia striiformis f. sp. tritici) and the barley stripe rust pathogen (Puccinia striiformis f. sp. hordei).</title>
        <authorList>
            <person name="Xia C."/>
            <person name="Wang M."/>
            <person name="Yin C."/>
            <person name="Cornejo O.E."/>
            <person name="Hulbert S.H."/>
            <person name="Chen X."/>
        </authorList>
    </citation>
    <scope>NUCLEOTIDE SEQUENCE [LARGE SCALE GENOMIC DNA]</scope>
    <source>
        <strain evidence="26">93TX-2</strain>
    </source>
</reference>
<keyword evidence="14" id="KW-0694">RNA-binding</keyword>
<dbReference type="CDD" id="cd09272">
    <property type="entry name" value="RNase_HI_RT_Ty1"/>
    <property type="match status" value="1"/>
</dbReference>
<comment type="catalytic activity">
    <reaction evidence="21">
        <text>DNA(n) + a 2'-deoxyribonucleoside 5'-triphosphate = DNA(n+1) + diphosphate</text>
        <dbReference type="Rhea" id="RHEA:22508"/>
        <dbReference type="Rhea" id="RHEA-COMP:17339"/>
        <dbReference type="Rhea" id="RHEA-COMP:17340"/>
        <dbReference type="ChEBI" id="CHEBI:33019"/>
        <dbReference type="ChEBI" id="CHEBI:61560"/>
        <dbReference type="ChEBI" id="CHEBI:173112"/>
        <dbReference type="EC" id="2.7.7.49"/>
    </reaction>
</comment>
<dbReference type="OrthoDB" id="2504943at2759"/>
<keyword evidence="2" id="KW-0815">Transposition</keyword>
<dbReference type="Proteomes" id="UP000238274">
    <property type="component" value="Unassembled WGS sequence"/>
</dbReference>
<keyword evidence="10" id="KW-0255">Endonuclease</keyword>
<proteinExistence type="predicted"/>
<dbReference type="Pfam" id="PF00665">
    <property type="entry name" value="rve"/>
    <property type="match status" value="1"/>
</dbReference>
<keyword evidence="12" id="KW-0067">ATP-binding</keyword>
<dbReference type="InterPro" id="IPR001584">
    <property type="entry name" value="Integrase_cat-core"/>
</dbReference>
<evidence type="ECO:0000256" key="11">
    <source>
        <dbReference type="ARBA" id="ARBA00022801"/>
    </source>
</evidence>
<evidence type="ECO:0000256" key="15">
    <source>
        <dbReference type="ARBA" id="ARBA00022908"/>
    </source>
</evidence>
<comment type="function">
    <text evidence="1">The aspartyl protease (PR) mediates the proteolytic cleavages of the Gag and Gag-Pol polyproteins after assembly of the VLP.</text>
</comment>
<dbReference type="InterPro" id="IPR012337">
    <property type="entry name" value="RNaseH-like_sf"/>
</dbReference>
<keyword evidence="18" id="KW-0917">Virion maturation</keyword>
<feature type="region of interest" description="Disordered" evidence="23">
    <location>
        <begin position="170"/>
        <end position="224"/>
    </location>
</feature>
<dbReference type="EMBL" id="PKSM01000337">
    <property type="protein sequence ID" value="POV97328.1"/>
    <property type="molecule type" value="Genomic_DNA"/>
</dbReference>
<feature type="domain" description="Integrase catalytic" evidence="24">
    <location>
        <begin position="431"/>
        <end position="602"/>
    </location>
</feature>
<keyword evidence="9" id="KW-0064">Aspartyl protease</keyword>
<dbReference type="InterPro" id="IPR054722">
    <property type="entry name" value="PolX-like_BBD"/>
</dbReference>
<dbReference type="GO" id="GO:0032196">
    <property type="term" value="P:transposition"/>
    <property type="evidence" value="ECO:0007669"/>
    <property type="project" value="UniProtKB-KW"/>
</dbReference>
<keyword evidence="26" id="KW-1185">Reference proteome</keyword>
<evidence type="ECO:0000256" key="12">
    <source>
        <dbReference type="ARBA" id="ARBA00022840"/>
    </source>
</evidence>
<dbReference type="Pfam" id="PF07727">
    <property type="entry name" value="RVT_2"/>
    <property type="match status" value="1"/>
</dbReference>
<evidence type="ECO:0000256" key="5">
    <source>
        <dbReference type="ARBA" id="ARBA00022695"/>
    </source>
</evidence>
<dbReference type="GO" id="GO:0046872">
    <property type="term" value="F:metal ion binding"/>
    <property type="evidence" value="ECO:0007669"/>
    <property type="project" value="UniProtKB-KW"/>
</dbReference>
<keyword evidence="19" id="KW-0233">DNA recombination</keyword>
<evidence type="ECO:0000256" key="9">
    <source>
        <dbReference type="ARBA" id="ARBA00022750"/>
    </source>
</evidence>
<organism evidence="25 26">
    <name type="scientific">Puccinia striiformis</name>
    <dbReference type="NCBI Taxonomy" id="27350"/>
    <lineage>
        <taxon>Eukaryota</taxon>
        <taxon>Fungi</taxon>
        <taxon>Dikarya</taxon>
        <taxon>Basidiomycota</taxon>
        <taxon>Pucciniomycotina</taxon>
        <taxon>Pucciniomycetes</taxon>
        <taxon>Pucciniales</taxon>
        <taxon>Pucciniaceae</taxon>
        <taxon>Puccinia</taxon>
    </lineage>
</organism>
<accession>A0A2S4UJ37</accession>
<sequence>MKARPDYEDKLKQVTTYIRLHLTRAEATRFVDDLDVYDPKALWDSILAHYAEKSLENSASLMEKLYDMTFIEEEMLQCIENFRTTFKLMIEVSTGPDGFDKRTLDAIWVFFVLRRLPPSYTVFRTLQYSSWKRIHNEIVMTKFLSDLETELRRKLEAQSQSISSAAALAVYPSNQRNSNPKSTAPNQGSSNFNNPNRGSNRRPTCQNGVHNPATTHSEENCHQAHPEKALAYHQAAIDRMKANSSNRALLSVNSGISDAIVLDSGASGHYLKHREYFTSFSPTSLSVYGANGAAIPILGVGSAVIHASTGPIHISEAYFAPALSNSLIPLSFYIRLGYSINPTKNGNGFECQRNNQILCVGSTTDHVLLVQMNPLKALTVTPNYTPSGLLLHQALGHPSLPYLKKAFPDIRLEPFECPTCDVSKMHRTPFPSSFPVATRLLECIHMDLCGPITPISRGGNRYFLKIIDGYSKFRFIFPMRCKSTTFETFANFLHQAENSTGCKLVSVVSDNGGEFVNNRFKDFYSQHGVQHLTSAPYTPQQNPFAERGNRTTIEKARALLATSGLPLSWWGEAVTTSVYLENRSPDSSIKFASPYELWHGSPPDLSRLVPFGCRAVAYVEKHTRHSKFSPSGVEAIFLGYDEHHHSYKLWVPSTSKILITHHVKFSPMCFPSLTPSTAISSSEPTLFDFDLEEPIIIDSTTAPPADRFEEVPPDSLASLPAVPEASEPPPTTIQEHIPSSPSVQIPAPPPKGYAYVPDYGTAPKDINSSIDPANIIEGGRRPRAQVIRRHQANLIVGEPASLRDPKTYGEILGRLDEEHWLMAVEVEINNINRHEVWVVAPLTPGAKPLDTVWVFKRKFDADGDLLKYKARLCVRGFRQIEGTDYGATFAPTGRPATLRLVLGIGAIMDFEIHQMDVKCAFLNGVPDEDLFIKVPDDFFVSINFKPATVDPCLFIHQDPNTFCCVYIHVDDLVIIGPQVQFFKDKIKARFEMEDLGECNWVLGMRVTRNREARTLTLSQDRYVREILEEFGMAECRSITSPLPTNAPTCPIDPLPPSTDFNFRRGVGLLSYLVQCTRPDLAFTCSYLSQFLNKPSKTHQNHFLHALRYLQHTKSHGITLGAVDNKPSQLVAYSDASHGSATQAHSFAGSALLHNGLVGWRCAKMDNDAPSLSTTESEYRACSETGQDIIWFQQLLDCLRPFLDLPENQVTLYCDNQGALALLKDTVYQHRTRHINIRYHWLRHHIEDSTTFTLTYIPTDKNVADFLTKPLSPIKTRAALENVSLSACEFTSNE</sequence>
<dbReference type="GO" id="GO:0003723">
    <property type="term" value="F:RNA binding"/>
    <property type="evidence" value="ECO:0007669"/>
    <property type="project" value="UniProtKB-KW"/>
</dbReference>
<gene>
    <name evidence="25" type="ORF">PSHT_14635</name>
</gene>
<evidence type="ECO:0000256" key="14">
    <source>
        <dbReference type="ARBA" id="ARBA00022884"/>
    </source>
</evidence>
<dbReference type="Gene3D" id="3.30.420.10">
    <property type="entry name" value="Ribonuclease H-like superfamily/Ribonuclease H"/>
    <property type="match status" value="1"/>
</dbReference>
<evidence type="ECO:0000256" key="1">
    <source>
        <dbReference type="ARBA" id="ARBA00002180"/>
    </source>
</evidence>
<evidence type="ECO:0000256" key="20">
    <source>
        <dbReference type="ARBA" id="ARBA00023268"/>
    </source>
</evidence>
<keyword evidence="15" id="KW-0229">DNA integration</keyword>
<feature type="compositionally biased region" description="Polar residues" evidence="23">
    <location>
        <begin position="172"/>
        <end position="215"/>
    </location>
</feature>
<dbReference type="SUPFAM" id="SSF56672">
    <property type="entry name" value="DNA/RNA polymerases"/>
    <property type="match status" value="1"/>
</dbReference>
<dbReference type="Pfam" id="PF22936">
    <property type="entry name" value="Pol_BBD"/>
    <property type="match status" value="1"/>
</dbReference>
<dbReference type="InterPro" id="IPR036397">
    <property type="entry name" value="RNaseH_sf"/>
</dbReference>
<keyword evidence="17" id="KW-0239">DNA-directed DNA polymerase</keyword>
<protein>
    <recommendedName>
        <fullName evidence="24">Integrase catalytic domain-containing protein</fullName>
    </recommendedName>
</protein>
<reference evidence="26" key="2">
    <citation type="journal article" date="2018" name="BMC Genomics">
        <title>Genomic insights into host adaptation between the wheat stripe rust pathogen (Puccinia striiformis f. sp. tritici) and the barley stripe rust pathogen (Puccinia striiformis f. sp. hordei).</title>
        <authorList>
            <person name="Xia C."/>
            <person name="Wang M."/>
            <person name="Yin C."/>
            <person name="Cornejo O.E."/>
            <person name="Hulbert S.H."/>
            <person name="Chen X."/>
        </authorList>
    </citation>
    <scope>NUCLEOTIDE SEQUENCE [LARGE SCALE GENOMIC DNA]</scope>
    <source>
        <strain evidence="26">93TX-2</strain>
    </source>
</reference>
<evidence type="ECO:0000256" key="7">
    <source>
        <dbReference type="ARBA" id="ARBA00022723"/>
    </source>
</evidence>
<evidence type="ECO:0000256" key="13">
    <source>
        <dbReference type="ARBA" id="ARBA00022842"/>
    </source>
</evidence>
<dbReference type="GO" id="GO:0006508">
    <property type="term" value="P:proteolysis"/>
    <property type="evidence" value="ECO:0007669"/>
    <property type="project" value="UniProtKB-KW"/>
</dbReference>
<evidence type="ECO:0000256" key="2">
    <source>
        <dbReference type="ARBA" id="ARBA00022578"/>
    </source>
</evidence>
<dbReference type="GO" id="GO:0005634">
    <property type="term" value="C:nucleus"/>
    <property type="evidence" value="ECO:0007669"/>
    <property type="project" value="UniProtKB-ARBA"/>
</dbReference>
<evidence type="ECO:0000256" key="23">
    <source>
        <dbReference type="SAM" id="MobiDB-lite"/>
    </source>
</evidence>
<evidence type="ECO:0000256" key="3">
    <source>
        <dbReference type="ARBA" id="ARBA00022612"/>
    </source>
</evidence>